<feature type="transmembrane region" description="Helical" evidence="6">
    <location>
        <begin position="382"/>
        <end position="399"/>
    </location>
</feature>
<feature type="compositionally biased region" description="Low complexity" evidence="5">
    <location>
        <begin position="104"/>
        <end position="120"/>
    </location>
</feature>
<evidence type="ECO:0008006" key="9">
    <source>
        <dbReference type="Google" id="ProtNLM"/>
    </source>
</evidence>
<feature type="compositionally biased region" description="Polar residues" evidence="5">
    <location>
        <begin position="43"/>
        <end position="52"/>
    </location>
</feature>
<feature type="transmembrane region" description="Helical" evidence="6">
    <location>
        <begin position="350"/>
        <end position="370"/>
    </location>
</feature>
<dbReference type="Proteomes" id="UP001194696">
    <property type="component" value="Unassembled WGS sequence"/>
</dbReference>
<feature type="region of interest" description="Disordered" evidence="5">
    <location>
        <begin position="546"/>
        <end position="577"/>
    </location>
</feature>
<feature type="region of interest" description="Disordered" evidence="5">
    <location>
        <begin position="460"/>
        <end position="509"/>
    </location>
</feature>
<feature type="compositionally biased region" description="Basic and acidic residues" evidence="5">
    <location>
        <begin position="63"/>
        <end position="75"/>
    </location>
</feature>
<evidence type="ECO:0000313" key="7">
    <source>
        <dbReference type="EMBL" id="KAG0298758.1"/>
    </source>
</evidence>
<feature type="compositionally biased region" description="Pro residues" evidence="5">
    <location>
        <begin position="469"/>
        <end position="478"/>
    </location>
</feature>
<evidence type="ECO:0000256" key="3">
    <source>
        <dbReference type="ARBA" id="ARBA00022989"/>
    </source>
</evidence>
<feature type="compositionally biased region" description="Polar residues" evidence="5">
    <location>
        <begin position="755"/>
        <end position="771"/>
    </location>
</feature>
<accession>A0ABQ7KIJ6</accession>
<name>A0ABQ7KIJ6_9FUNG</name>
<dbReference type="InterPro" id="IPR008521">
    <property type="entry name" value="Mg_trans_NIPA"/>
</dbReference>
<keyword evidence="2 6" id="KW-0812">Transmembrane</keyword>
<feature type="transmembrane region" description="Helical" evidence="6">
    <location>
        <begin position="189"/>
        <end position="209"/>
    </location>
</feature>
<comment type="subcellular location">
    <subcellularLocation>
        <location evidence="1">Membrane</location>
        <topology evidence="1">Multi-pass membrane protein</topology>
    </subcellularLocation>
</comment>
<evidence type="ECO:0000256" key="5">
    <source>
        <dbReference type="SAM" id="MobiDB-lite"/>
    </source>
</evidence>
<keyword evidence="8" id="KW-1185">Reference proteome</keyword>
<feature type="transmembrane region" description="Helical" evidence="6">
    <location>
        <begin position="12"/>
        <end position="34"/>
    </location>
</feature>
<keyword evidence="4 6" id="KW-0472">Membrane</keyword>
<comment type="caution">
    <text evidence="7">The sequence shown here is derived from an EMBL/GenBank/DDBJ whole genome shotgun (WGS) entry which is preliminary data.</text>
</comment>
<feature type="compositionally biased region" description="Polar residues" evidence="5">
    <location>
        <begin position="76"/>
        <end position="88"/>
    </location>
</feature>
<feature type="transmembrane region" description="Helical" evidence="6">
    <location>
        <begin position="319"/>
        <end position="338"/>
    </location>
</feature>
<feature type="transmembrane region" description="Helical" evidence="6">
    <location>
        <begin position="281"/>
        <end position="299"/>
    </location>
</feature>
<feature type="region of interest" description="Disordered" evidence="5">
    <location>
        <begin position="43"/>
        <end position="155"/>
    </location>
</feature>
<dbReference type="PANTHER" id="PTHR12570">
    <property type="match status" value="1"/>
</dbReference>
<sequence length="848" mass="92002">MWPIDEFPEINVHSYIGVIIAISGNILISVALNIQKYAHNQLQPGPGTTSTDPKLVLTPSPYHTEDPFDAHHDTQGLHSVVTSTTPSYQHHQQQHRQDADRASVRSYQSSHSSRSSVHSGHSNHDSDTSEQSDTLAAALQRPGQDDCKSTDSGSDTAYLQSKAWWTGMTLMILGECGNFMAYGYAQASIIAPLGTVALISNVILAPLMLREPFRRRDLLGIVIAIIGTVVVVVNSKENEIKLTPETMAAALLQTQFLIYFFISCVALGVLISLSDTIGSEYIFIDLSVVAIFGGYTVLATKGVSSLLSLSFYKMFTYPISYLLVFVLVSTAVLQIKFLNKSLQRFDSTQVIPTQFVLFTASAIIGSGILYNDFDEMDFNKGLHFLTGCCMTFLGVYFITSHRDKDEPDSPIINPDWTVASQQHYAPIAQRSSFDLYQPNRVLYQPEHSRSDLFLEQGRTQPRDMSYGIPPHPNRPPRPTATGDSFGQNASIPLLGTSAKHSTPAPREAGFSLTSSMHNVLAAVGSRHTSLLGLEKVMENYTHKNDERRGSIHSLSQTAPLQPPRPGLGSRSSSACSGVFPPPSITTYPSSTSLLPTELNYGSSYQTHIQQPQPSPLHFSRPTQPGGGGSIDPRFHAPHLQERSQSQDGNYKQPGRKISTPILRGENREVPPLLPKIKTSAGVAVPGPPGRRGDRHAFPSPSEHEFMTSVARSIDSVSSSTPRASSKFPAAGGGILTASPTKLHHPGEGSAYSFRTLKSPTGSTHPPLSSFEQEGWASTLPPLHPSSLTEASQQHHPHYAQRPKKKTTGGGGSGNGSTAAQEGDLTTVTSSQGRRKGSVPKDESSHQQQ</sequence>
<feature type="compositionally biased region" description="Low complexity" evidence="5">
    <location>
        <begin position="708"/>
        <end position="719"/>
    </location>
</feature>
<dbReference type="SUPFAM" id="SSF103481">
    <property type="entry name" value="Multidrug resistance efflux transporter EmrE"/>
    <property type="match status" value="1"/>
</dbReference>
<dbReference type="PANTHER" id="PTHR12570:SF65">
    <property type="entry name" value="MAGNESIUM TRANSPORTER NIPA9-RELATED"/>
    <property type="match status" value="1"/>
</dbReference>
<feature type="compositionally biased region" description="Basic and acidic residues" evidence="5">
    <location>
        <begin position="838"/>
        <end position="848"/>
    </location>
</feature>
<evidence type="ECO:0000313" key="8">
    <source>
        <dbReference type="Proteomes" id="UP001194696"/>
    </source>
</evidence>
<protein>
    <recommendedName>
        <fullName evidence="9">DUF803-domain-containing protein</fullName>
    </recommendedName>
</protein>
<reference evidence="7 8" key="1">
    <citation type="journal article" date="2020" name="Fungal Divers.">
        <title>Resolving the Mortierellaceae phylogeny through synthesis of multi-gene phylogenetics and phylogenomics.</title>
        <authorList>
            <person name="Vandepol N."/>
            <person name="Liber J."/>
            <person name="Desiro A."/>
            <person name="Na H."/>
            <person name="Kennedy M."/>
            <person name="Barry K."/>
            <person name="Grigoriev I.V."/>
            <person name="Miller A.N."/>
            <person name="O'Donnell K."/>
            <person name="Stajich J.E."/>
            <person name="Bonito G."/>
        </authorList>
    </citation>
    <scope>NUCLEOTIDE SEQUENCE [LARGE SCALE GENOMIC DNA]</scope>
    <source>
        <strain evidence="7 8">AD045</strain>
    </source>
</reference>
<organism evidence="7 8">
    <name type="scientific">Linnemannia gamsii</name>
    <dbReference type="NCBI Taxonomy" id="64522"/>
    <lineage>
        <taxon>Eukaryota</taxon>
        <taxon>Fungi</taxon>
        <taxon>Fungi incertae sedis</taxon>
        <taxon>Mucoromycota</taxon>
        <taxon>Mortierellomycotina</taxon>
        <taxon>Mortierellomycetes</taxon>
        <taxon>Mortierellales</taxon>
        <taxon>Mortierellaceae</taxon>
        <taxon>Linnemannia</taxon>
    </lineage>
</organism>
<evidence type="ECO:0000256" key="1">
    <source>
        <dbReference type="ARBA" id="ARBA00004141"/>
    </source>
</evidence>
<evidence type="ECO:0000256" key="4">
    <source>
        <dbReference type="ARBA" id="ARBA00023136"/>
    </source>
</evidence>
<feature type="region of interest" description="Disordered" evidence="5">
    <location>
        <begin position="605"/>
        <end position="635"/>
    </location>
</feature>
<gene>
    <name evidence="7" type="ORF">BGZ96_007633</name>
</gene>
<feature type="compositionally biased region" description="Basic residues" evidence="5">
    <location>
        <begin position="794"/>
        <end position="806"/>
    </location>
</feature>
<proteinExistence type="predicted"/>
<dbReference type="InterPro" id="IPR037185">
    <property type="entry name" value="EmrE-like"/>
</dbReference>
<feature type="transmembrane region" description="Helical" evidence="6">
    <location>
        <begin position="218"/>
        <end position="236"/>
    </location>
</feature>
<dbReference type="EMBL" id="JAAAIM010000004">
    <property type="protein sequence ID" value="KAG0298758.1"/>
    <property type="molecule type" value="Genomic_DNA"/>
</dbReference>
<dbReference type="Pfam" id="PF05653">
    <property type="entry name" value="Mg_trans_NIPA"/>
    <property type="match status" value="1"/>
</dbReference>
<keyword evidence="3 6" id="KW-1133">Transmembrane helix</keyword>
<feature type="compositionally biased region" description="Polar residues" evidence="5">
    <location>
        <begin position="481"/>
        <end position="490"/>
    </location>
</feature>
<feature type="region of interest" description="Disordered" evidence="5">
    <location>
        <begin position="678"/>
        <end position="848"/>
    </location>
</feature>
<evidence type="ECO:0000256" key="6">
    <source>
        <dbReference type="SAM" id="Phobius"/>
    </source>
</evidence>
<feature type="transmembrane region" description="Helical" evidence="6">
    <location>
        <begin position="256"/>
        <end position="274"/>
    </location>
</feature>
<feature type="compositionally biased region" description="Basic and acidic residues" evidence="5">
    <location>
        <begin position="690"/>
        <end position="705"/>
    </location>
</feature>
<evidence type="ECO:0000256" key="2">
    <source>
        <dbReference type="ARBA" id="ARBA00022692"/>
    </source>
</evidence>